<dbReference type="SUPFAM" id="SSF50156">
    <property type="entry name" value="PDZ domain-like"/>
    <property type="match status" value="9"/>
</dbReference>
<dbReference type="GO" id="GO:0043495">
    <property type="term" value="F:protein-membrane adaptor activity"/>
    <property type="evidence" value="ECO:0007669"/>
    <property type="project" value="TreeGrafter"/>
</dbReference>
<proteinExistence type="predicted"/>
<dbReference type="Gene3D" id="2.30.42.10">
    <property type="match status" value="9"/>
</dbReference>
<dbReference type="EMBL" id="CAJNOL010000913">
    <property type="protein sequence ID" value="CAF1237075.1"/>
    <property type="molecule type" value="Genomic_DNA"/>
</dbReference>
<feature type="domain" description="PDZ" evidence="3">
    <location>
        <begin position="19"/>
        <end position="86"/>
    </location>
</feature>
<gene>
    <name evidence="5" type="ORF">JXQ802_LOCUS26261</name>
    <name evidence="4" type="ORF">PYM288_LOCUS14527</name>
</gene>
<feature type="domain" description="PDZ" evidence="3">
    <location>
        <begin position="507"/>
        <end position="596"/>
    </location>
</feature>
<organism evidence="4 6">
    <name type="scientific">Rotaria sordida</name>
    <dbReference type="NCBI Taxonomy" id="392033"/>
    <lineage>
        <taxon>Eukaryota</taxon>
        <taxon>Metazoa</taxon>
        <taxon>Spiralia</taxon>
        <taxon>Gnathifera</taxon>
        <taxon>Rotifera</taxon>
        <taxon>Eurotatoria</taxon>
        <taxon>Bdelloidea</taxon>
        <taxon>Philodinida</taxon>
        <taxon>Philodinidae</taxon>
        <taxon>Rotaria</taxon>
    </lineage>
</organism>
<dbReference type="Proteomes" id="UP000663870">
    <property type="component" value="Unassembled WGS sequence"/>
</dbReference>
<dbReference type="PANTHER" id="PTHR14191:SF3">
    <property type="entry name" value="NA(+)_H(+) EXCHANGE REGULATORY COFACTOR-LIKE PROTEIN NRFL-1"/>
    <property type="match status" value="1"/>
</dbReference>
<dbReference type="GO" id="GO:0072659">
    <property type="term" value="P:protein localization to plasma membrane"/>
    <property type="evidence" value="ECO:0007669"/>
    <property type="project" value="TreeGrafter"/>
</dbReference>
<dbReference type="Pfam" id="PF00595">
    <property type="entry name" value="PDZ"/>
    <property type="match status" value="6"/>
</dbReference>
<accession>A0A814GQV2</accession>
<keyword evidence="7" id="KW-1185">Reference proteome</keyword>
<feature type="domain" description="PDZ" evidence="3">
    <location>
        <begin position="143"/>
        <end position="194"/>
    </location>
</feature>
<dbReference type="EMBL" id="CAJNOH010000322">
    <property type="protein sequence ID" value="CAF0999478.1"/>
    <property type="molecule type" value="Genomic_DNA"/>
</dbReference>
<feature type="domain" description="PDZ" evidence="3">
    <location>
        <begin position="321"/>
        <end position="407"/>
    </location>
</feature>
<dbReference type="PROSITE" id="PS50106">
    <property type="entry name" value="PDZ"/>
    <property type="match status" value="7"/>
</dbReference>
<feature type="domain" description="PDZ" evidence="3">
    <location>
        <begin position="635"/>
        <end position="706"/>
    </location>
</feature>
<dbReference type="Proteomes" id="UP000663854">
    <property type="component" value="Unassembled WGS sequence"/>
</dbReference>
<evidence type="ECO:0000313" key="4">
    <source>
        <dbReference type="EMBL" id="CAF0999478.1"/>
    </source>
</evidence>
<dbReference type="SMART" id="SM00228">
    <property type="entry name" value="PDZ"/>
    <property type="match status" value="9"/>
</dbReference>
<protein>
    <recommendedName>
        <fullName evidence="3">PDZ domain-containing protein</fullName>
    </recommendedName>
</protein>
<feature type="compositionally biased region" description="Polar residues" evidence="2">
    <location>
        <begin position="255"/>
        <end position="280"/>
    </location>
</feature>
<evidence type="ECO:0000256" key="2">
    <source>
        <dbReference type="SAM" id="MobiDB-lite"/>
    </source>
</evidence>
<feature type="region of interest" description="Disordered" evidence="2">
    <location>
        <begin position="438"/>
        <end position="476"/>
    </location>
</feature>
<feature type="compositionally biased region" description="Polar residues" evidence="2">
    <location>
        <begin position="287"/>
        <end position="297"/>
    </location>
</feature>
<dbReference type="PANTHER" id="PTHR14191">
    <property type="entry name" value="PDZ DOMAIN CONTAINING PROTEIN"/>
    <property type="match status" value="1"/>
</dbReference>
<dbReference type="InterPro" id="IPR001478">
    <property type="entry name" value="PDZ"/>
</dbReference>
<feature type="region of interest" description="Disordered" evidence="2">
    <location>
        <begin position="734"/>
        <end position="766"/>
    </location>
</feature>
<feature type="region of interest" description="Disordered" evidence="2">
    <location>
        <begin position="238"/>
        <end position="297"/>
    </location>
</feature>
<dbReference type="CDD" id="cd00136">
    <property type="entry name" value="PDZ_canonical"/>
    <property type="match status" value="2"/>
</dbReference>
<dbReference type="InterPro" id="IPR036034">
    <property type="entry name" value="PDZ_sf"/>
</dbReference>
<comment type="caution">
    <text evidence="4">The sequence shown here is derived from an EMBL/GenBank/DDBJ whole genome shotgun (WGS) entry which is preliminary data.</text>
</comment>
<keyword evidence="1" id="KW-0677">Repeat</keyword>
<dbReference type="GO" id="GO:0016324">
    <property type="term" value="C:apical plasma membrane"/>
    <property type="evidence" value="ECO:0007669"/>
    <property type="project" value="TreeGrafter"/>
</dbReference>
<feature type="compositionally biased region" description="Polar residues" evidence="2">
    <location>
        <begin position="756"/>
        <end position="765"/>
    </location>
</feature>
<dbReference type="CDD" id="cd06768">
    <property type="entry name" value="PDZ_NHERF-like"/>
    <property type="match status" value="1"/>
</dbReference>
<evidence type="ECO:0000313" key="5">
    <source>
        <dbReference type="EMBL" id="CAF1237075.1"/>
    </source>
</evidence>
<feature type="domain" description="PDZ" evidence="3">
    <location>
        <begin position="1000"/>
        <end position="1069"/>
    </location>
</feature>
<dbReference type="InterPro" id="IPR051067">
    <property type="entry name" value="NHER"/>
</dbReference>
<evidence type="ECO:0000313" key="6">
    <source>
        <dbReference type="Proteomes" id="UP000663854"/>
    </source>
</evidence>
<evidence type="ECO:0000256" key="1">
    <source>
        <dbReference type="ARBA" id="ARBA00022737"/>
    </source>
</evidence>
<evidence type="ECO:0000313" key="7">
    <source>
        <dbReference type="Proteomes" id="UP000663870"/>
    </source>
</evidence>
<name>A0A814GQV2_9BILA</name>
<feature type="domain" description="PDZ" evidence="3">
    <location>
        <begin position="1311"/>
        <end position="1388"/>
    </location>
</feature>
<sequence length="1438" mass="163647">MPELSDAELLRNANVRLCRLRIWPNFEGLGFNLEAASRPPHLIRLVESNSPAAIGGLKILDVVLAVNQEDVSDASYDRVRNAIKAARDSNGPIELLVVEQRFYHQLKKRNIPVNPQTASVMNTPAAMPNDYLNFPKRTPRTCNIRLNRNDTSFGFEVINGENDIGAYIQEVFQNTPASNTPLRKSDRIIEIDDKYVDKDLSKSILEKLSKAKTKGAVKLYVVDTETYKNAQLNKISLASKGKRKSQSEDRLSANRYYTNDRTSLSMNDDNQLPPSNTSTLRDMPKTRTPSVPDLTQSTRSQIPPLIIPTSSVPSRNEDIRLCTIDRADSADTFGIELNYHRREQFHSLSIIPGRDNERSNAEVAGVKTDDRLIEINGQNIQNLSHEQITQRIRAIKHPDPLEVLVADVPTFEYYKQQQKLIHRGLPNVKVMPPNRFRHSVSPAASSHRSIDMRPSSAGLREQPKLQPTPPVLNTFGRTPTTSVLGELTNSTVIIAPPLPTTSLQPRHIPIRKDAQLSNGVGFNFRTMINDSSSNTPYSHIVTSVDHTNSIGSQGLRVNDYILQINDENVEYLNHEQLEDKLRRINNSETVRFLVTDGNVYRAYKQSSQNIKPKYDIIEQPKIQTPNMNLQQIPRQYRLQRNPDFEGYGFRVRSNQHLDGTPHQIVSVEPYSPADIQGLRVGDYILRVNNQRVEHMNPSEFTSLMQNLVRNDNVRDGALFLEVMDEDTYRSINHLPPASHQYQPPIDTLAPDRRTPTRSPYDSYQPSAVMDESYPKMRQCFIRPWPHYRDLGFTIVPTPATSGGGYQIQQLRLDSPAAHTHVRNGDHLIQVNNINVEATEFAYVHQLMNDSYRRDGEVSLLVIDDMGYQWYKRNHYRIDPLSQRANVTRHVTPEHQAVYTSTDSSVISPPMQYIPVEPMSDQKEIQIPPTPYQPPITTSRPPSVGPQNRPYAYANGYVSPTRDPYYRPPVAPSVTSSLNRPRLPLSRAAVDVVDEKSMLRFCRLNTEPGQTFGFELAQEDNKHIIRNVKPDSPAARAGLHNEDRLIEVNDENVTHKPHRDVVALIKNASNNGVARLLISPSNIKPLNKPSSRTSIKTKSLPSLNDERIYSDGRNFDQYTSWSPYDGSFGGQQQPPTMVKYLSTSRLDQTGVAQPFYSDRPYSAHGFDTYQRQPPFRSTFTSQSYLPTEPWPRKCVLIRDPGFHGCGFRMIEKENYDTPIVIEVRQNSPAKRSGLIEGDHIIYIENRNVQAIRSFDEMTLIIQRTFEETGQVTLITLTAPGYQVLKRKGGYLQPDPFDYQLPYVRELAPRLCRIILYNHEQDFGFTLQRGNPIHIKDVHPGSPAYEYGLRANDKIIELNGHDTATLSSEQIIDTIETSKRRRQLDILVIDSAGFEFSIKHAIPINSLLPFVQPGQRRVIKYEQHFQHYPSRFGLTEHSLY</sequence>
<reference evidence="4" key="1">
    <citation type="submission" date="2021-02" db="EMBL/GenBank/DDBJ databases">
        <authorList>
            <person name="Nowell W R."/>
        </authorList>
    </citation>
    <scope>NUCLEOTIDE SEQUENCE</scope>
</reference>
<evidence type="ECO:0000259" key="3">
    <source>
        <dbReference type="PROSITE" id="PS50106"/>
    </source>
</evidence>